<feature type="compositionally biased region" description="Low complexity" evidence="1">
    <location>
        <begin position="786"/>
        <end position="797"/>
    </location>
</feature>
<feature type="region of interest" description="Disordered" evidence="1">
    <location>
        <begin position="27"/>
        <end position="85"/>
    </location>
</feature>
<proteinExistence type="predicted"/>
<feature type="compositionally biased region" description="Acidic residues" evidence="1">
    <location>
        <begin position="578"/>
        <end position="592"/>
    </location>
</feature>
<feature type="compositionally biased region" description="Basic and acidic residues" evidence="1">
    <location>
        <begin position="593"/>
        <end position="609"/>
    </location>
</feature>
<feature type="compositionally biased region" description="Basic and acidic residues" evidence="1">
    <location>
        <begin position="282"/>
        <end position="292"/>
    </location>
</feature>
<feature type="compositionally biased region" description="Basic and acidic residues" evidence="1">
    <location>
        <begin position="704"/>
        <end position="714"/>
    </location>
</feature>
<dbReference type="EMBL" id="JABELV010000102">
    <property type="protein sequence ID" value="KAG7530974.1"/>
    <property type="molecule type" value="Genomic_DNA"/>
</dbReference>
<feature type="compositionally biased region" description="Acidic residues" evidence="1">
    <location>
        <begin position="635"/>
        <end position="645"/>
    </location>
</feature>
<gene>
    <name evidence="2" type="ORF">FFLO_04645</name>
</gene>
<evidence type="ECO:0000313" key="2">
    <source>
        <dbReference type="EMBL" id="KAG7530974.1"/>
    </source>
</evidence>
<feature type="region of interest" description="Disordered" evidence="1">
    <location>
        <begin position="197"/>
        <end position="336"/>
    </location>
</feature>
<evidence type="ECO:0000256" key="1">
    <source>
        <dbReference type="SAM" id="MobiDB-lite"/>
    </source>
</evidence>
<feature type="compositionally biased region" description="Basic and acidic residues" evidence="1">
    <location>
        <begin position="531"/>
        <end position="548"/>
    </location>
</feature>
<sequence>MYTDRIKSSQSPDIALIWPLPEIIPSISSASTPPSPRPILPGVKSGSPASPELKRNRTSSYTSQPRPGHSQGRSQDPLYQHLLPLPTIPGPPSVSLSQASVFQQIASEIPSLCTENEAPPTNASLMREETYYFTETLSQIEIVPSQPITFEAAFSQQMKEPRAGPSFPSSASSSKRLEQIALSDFSILSETGMVMGTTPTQASSRVGEVWTQKNDQSCQTRIRSSPLRSTAQTRQAPVSPSRPILAAKHLNSPSRPTTVPANSGLPTPPFTDARKSKPSRINRRDHDSAGDAKDDELEEELRDLKRCTSKYGILSPPSSSNTGGHSERDEAKTDFVDPFSAEFDEMEVEVDSDDDDRGVQRFQAGVPVTHAKSKEARMDALARLKNKRNRLDISPVSPVPRAKQRDSIAVEEPPRSVLSSDDEVARTNDSISPTRLPLVRSKKRRKIAGSSQMTEPEEGHGLRVEGKDARSSGAGRSQNERSLAQSESIGAQAEDTGMLDPEQDGSFSGSPGLPNTRLSPARRSTIEGEEQDRLVRDVDDQGEVRPDFHSPQVAEGSLPAPAVARSSTAEDLARMFDDDGVEDEDENGSVEEPDVKVKSEKALGKRPQRDLASMFDDNAEDDDMQAFPGNNFVDLTEDDVGDEYEPDKYELTQEPTAEDDDDDLDPGLGLGDIDDFDAFDWDPSQPLREASPEVDVNSDGTAQHQERQPKETREPLINPLRTISSLPEKLKQFYLTHWCRTSTRKAGELVGPEAQLANDRIVQAEVAAAVDKRMRGKTWENTALNRTGKSTSGTAAGARGGRGGGRGGTRGAARGKAFFIQRAMRARRGRGK</sequence>
<evidence type="ECO:0000313" key="3">
    <source>
        <dbReference type="Proteomes" id="UP000812966"/>
    </source>
</evidence>
<feature type="compositionally biased region" description="Polar residues" evidence="1">
    <location>
        <begin position="251"/>
        <end position="265"/>
    </location>
</feature>
<feature type="compositionally biased region" description="Polar residues" evidence="1">
    <location>
        <begin position="474"/>
        <end position="489"/>
    </location>
</feature>
<dbReference type="Proteomes" id="UP000812966">
    <property type="component" value="Unassembled WGS sequence"/>
</dbReference>
<organism evidence="2 3">
    <name type="scientific">Filobasidium floriforme</name>
    <dbReference type="NCBI Taxonomy" id="5210"/>
    <lineage>
        <taxon>Eukaryota</taxon>
        <taxon>Fungi</taxon>
        <taxon>Dikarya</taxon>
        <taxon>Basidiomycota</taxon>
        <taxon>Agaricomycotina</taxon>
        <taxon>Tremellomycetes</taxon>
        <taxon>Filobasidiales</taxon>
        <taxon>Filobasidiaceae</taxon>
        <taxon>Filobasidium</taxon>
    </lineage>
</organism>
<accession>A0A8K0JIH0</accession>
<feature type="compositionally biased region" description="Basic and acidic residues" evidence="1">
    <location>
        <begin position="325"/>
        <end position="335"/>
    </location>
</feature>
<protein>
    <submittedName>
        <fullName evidence="2">Uncharacterized protein</fullName>
    </submittedName>
</protein>
<name>A0A8K0JIH0_9TREE</name>
<feature type="compositionally biased region" description="Acidic residues" evidence="1">
    <location>
        <begin position="656"/>
        <end position="665"/>
    </location>
</feature>
<dbReference type="AlphaFoldDB" id="A0A8K0JIH0"/>
<feature type="compositionally biased region" description="Basic and acidic residues" evidence="1">
    <location>
        <begin position="403"/>
        <end position="414"/>
    </location>
</feature>
<feature type="compositionally biased region" description="Basic and acidic residues" evidence="1">
    <location>
        <begin position="457"/>
        <end position="470"/>
    </location>
</feature>
<feature type="compositionally biased region" description="Gly residues" evidence="1">
    <location>
        <begin position="798"/>
        <end position="810"/>
    </location>
</feature>
<comment type="caution">
    <text evidence="2">The sequence shown here is derived from an EMBL/GenBank/DDBJ whole genome shotgun (WGS) entry which is preliminary data.</text>
</comment>
<feature type="compositionally biased region" description="Polar residues" evidence="1">
    <location>
        <begin position="211"/>
        <end position="238"/>
    </location>
</feature>
<feature type="region of interest" description="Disordered" evidence="1">
    <location>
        <begin position="784"/>
        <end position="812"/>
    </location>
</feature>
<feature type="region of interest" description="Disordered" evidence="1">
    <location>
        <begin position="384"/>
        <end position="720"/>
    </location>
</feature>
<reference evidence="2" key="1">
    <citation type="submission" date="2020-04" db="EMBL/GenBank/DDBJ databases">
        <title>Analysis of mating type loci in Filobasidium floriforme.</title>
        <authorList>
            <person name="Nowrousian M."/>
        </authorList>
    </citation>
    <scope>NUCLEOTIDE SEQUENCE</scope>
    <source>
        <strain evidence="2">CBS 6242</strain>
    </source>
</reference>
<keyword evidence="3" id="KW-1185">Reference proteome</keyword>